<dbReference type="Proteomes" id="UP000245469">
    <property type="component" value="Unassembled WGS sequence"/>
</dbReference>
<evidence type="ECO:0000313" key="3">
    <source>
        <dbReference type="Proteomes" id="UP000245469"/>
    </source>
</evidence>
<accession>A0A315ZXK9</accession>
<organism evidence="2 3">
    <name type="scientific">Quadrisphaera granulorum</name>
    <dbReference type="NCBI Taxonomy" id="317664"/>
    <lineage>
        <taxon>Bacteria</taxon>
        <taxon>Bacillati</taxon>
        <taxon>Actinomycetota</taxon>
        <taxon>Actinomycetes</taxon>
        <taxon>Kineosporiales</taxon>
        <taxon>Kineosporiaceae</taxon>
        <taxon>Quadrisphaera</taxon>
    </lineage>
</organism>
<reference evidence="2 3" key="1">
    <citation type="submission" date="2018-03" db="EMBL/GenBank/DDBJ databases">
        <title>Genomic Encyclopedia of Archaeal and Bacterial Type Strains, Phase II (KMG-II): from individual species to whole genera.</title>
        <authorList>
            <person name="Goeker M."/>
        </authorList>
    </citation>
    <scope>NUCLEOTIDE SEQUENCE [LARGE SCALE GENOMIC DNA]</scope>
    <source>
        <strain evidence="2 3">DSM 44889</strain>
    </source>
</reference>
<comment type="caution">
    <text evidence="2">The sequence shown here is derived from an EMBL/GenBank/DDBJ whole genome shotgun (WGS) entry which is preliminary data.</text>
</comment>
<feature type="compositionally biased region" description="Low complexity" evidence="1">
    <location>
        <begin position="149"/>
        <end position="180"/>
    </location>
</feature>
<dbReference type="AlphaFoldDB" id="A0A315ZXK9"/>
<evidence type="ECO:0000256" key="1">
    <source>
        <dbReference type="SAM" id="MobiDB-lite"/>
    </source>
</evidence>
<dbReference type="OrthoDB" id="5198644at2"/>
<evidence type="ECO:0000313" key="2">
    <source>
        <dbReference type="EMBL" id="PWJ49254.1"/>
    </source>
</evidence>
<proteinExistence type="predicted"/>
<dbReference type="EMBL" id="QGDQ01000026">
    <property type="protein sequence ID" value="PWJ49254.1"/>
    <property type="molecule type" value="Genomic_DNA"/>
</dbReference>
<name>A0A315ZXK9_9ACTN</name>
<feature type="compositionally biased region" description="Low complexity" evidence="1">
    <location>
        <begin position="81"/>
        <end position="108"/>
    </location>
</feature>
<keyword evidence="3" id="KW-1185">Reference proteome</keyword>
<sequence>MTFEGLRSYAQAANDLSAIARGRLLEAVREAVRSEIERAGAAVGLATAEEVAALRRSVDRLQRRVSALEGTPPGSEKETRTTTAAASEAPAARPARRPSAARARATARGGVGSRPPVGAPHSTRPSSPAAPPPAPEEAGSATVSDAPESVTGTTSSSGTRPQRRSAPSTPRRRSTTAASRAEPKKTEDDATEAPASKAHAEPETTAQASAETKPAAGTASGRVTPVRRPRKPAVDTTAAEDSQDKGGSS</sequence>
<gene>
    <name evidence="2" type="ORF">BXY45_1266</name>
</gene>
<dbReference type="RefSeq" id="WP_109775813.1">
    <property type="nucleotide sequence ID" value="NZ_QGDQ01000026.1"/>
</dbReference>
<feature type="region of interest" description="Disordered" evidence="1">
    <location>
        <begin position="64"/>
        <end position="249"/>
    </location>
</feature>
<evidence type="ECO:0008006" key="4">
    <source>
        <dbReference type="Google" id="ProtNLM"/>
    </source>
</evidence>
<protein>
    <recommendedName>
        <fullName evidence="4">Polyhydroxyalkanoate synthesis regulator phasin</fullName>
    </recommendedName>
</protein>